<dbReference type="PANTHER" id="PTHR30160">
    <property type="entry name" value="TETRAACYLDISACCHARIDE 4'-KINASE-RELATED"/>
    <property type="match status" value="1"/>
</dbReference>
<keyword evidence="2 3" id="KW-0808">Transferase</keyword>
<dbReference type="EMBL" id="BBNT01000001">
    <property type="protein sequence ID" value="GAL73987.1"/>
    <property type="molecule type" value="Genomic_DNA"/>
</dbReference>
<dbReference type="PANTHER" id="PTHR30160:SF22">
    <property type="entry name" value="LIPOPOLYSACCHARIDE CORE BIOSYNTHESIS PROTEIN"/>
    <property type="match status" value="1"/>
</dbReference>
<evidence type="ECO:0000313" key="3">
    <source>
        <dbReference type="EMBL" id="GAL73987.1"/>
    </source>
</evidence>
<accession>A0A090X1Z3</accession>
<sequence length="342" mass="37892">MALPQRIIVIRLSAMGDVAMCVPVLLALQRDYPSVEVITLSRKRFKPILSQIPNVTFIKAQVDDIHKGIPGLWKLAKELKELQPQAIADFHNVLRTKMLRTFMMGIPNAVINKGRAEKKQLIDNSSFFKPLKHSTERYADVLRDLGFEIHLKQDEFLPKRSISAPILEKIGKNSSKWIGFAPFAAHRTKAVGLEKATEIAQKVAAMSNVNLLLFGGGKKETSDLAQMASSADNIISIAGNLDFEEELSLISNLDAMIAMDSGNGHLAAMYGVPVITLWGGNTHPYAGFAPYAQPIQRQLTVNRITYPLVPTSIFGNQLVDGYEDITDSIETSRILEELKKLL</sequence>
<dbReference type="Pfam" id="PF01075">
    <property type="entry name" value="Glyco_transf_9"/>
    <property type="match status" value="1"/>
</dbReference>
<dbReference type="GO" id="GO:0008713">
    <property type="term" value="F:ADP-heptose-lipopolysaccharide heptosyltransferase activity"/>
    <property type="evidence" value="ECO:0007669"/>
    <property type="project" value="TreeGrafter"/>
</dbReference>
<gene>
    <name evidence="3" type="ORF">JCM19275_2834</name>
</gene>
<dbReference type="AlphaFoldDB" id="A0A090X1Z3"/>
<name>A0A090X1Z3_NONUL</name>
<evidence type="ECO:0000313" key="4">
    <source>
        <dbReference type="Proteomes" id="UP000029647"/>
    </source>
</evidence>
<protein>
    <submittedName>
        <fullName evidence="3">ADP-heptose:LPS heptosyltransferase</fullName>
    </submittedName>
</protein>
<reference evidence="3 4" key="1">
    <citation type="journal article" date="2014" name="Genome Announc.">
        <title>Draft Genome Sequences of Marine Flavobacterium Nonlabens Strains NR17, NR24, NR27, NR32, NR33, and Ara13.</title>
        <authorList>
            <person name="Nakanishi M."/>
            <person name="Meirelles P."/>
            <person name="Suzuki R."/>
            <person name="Takatani N."/>
            <person name="Mino S."/>
            <person name="Suda W."/>
            <person name="Oshima K."/>
            <person name="Hattori M."/>
            <person name="Ohkuma M."/>
            <person name="Hosokawa M."/>
            <person name="Miyashita K."/>
            <person name="Thompson F.L."/>
            <person name="Niwa A."/>
            <person name="Sawabe T."/>
            <person name="Sawabe T."/>
        </authorList>
    </citation>
    <scope>NUCLEOTIDE SEQUENCE [LARGE SCALE GENOMIC DNA]</scope>
    <source>
        <strain evidence="4">JCM19275</strain>
    </source>
</reference>
<dbReference type="SUPFAM" id="SSF53756">
    <property type="entry name" value="UDP-Glycosyltransferase/glycogen phosphorylase"/>
    <property type="match status" value="1"/>
</dbReference>
<evidence type="ECO:0000256" key="1">
    <source>
        <dbReference type="ARBA" id="ARBA00022676"/>
    </source>
</evidence>
<dbReference type="GO" id="GO:0009244">
    <property type="term" value="P:lipopolysaccharide core region biosynthetic process"/>
    <property type="evidence" value="ECO:0007669"/>
    <property type="project" value="TreeGrafter"/>
</dbReference>
<dbReference type="CDD" id="cd03789">
    <property type="entry name" value="GT9_LPS_heptosyltransferase"/>
    <property type="match status" value="1"/>
</dbReference>
<keyword evidence="1" id="KW-0328">Glycosyltransferase</keyword>
<organism evidence="3 4">
    <name type="scientific">Nonlabens ulvanivorans</name>
    <name type="common">Persicivirga ulvanivorans</name>
    <dbReference type="NCBI Taxonomy" id="906888"/>
    <lineage>
        <taxon>Bacteria</taxon>
        <taxon>Pseudomonadati</taxon>
        <taxon>Bacteroidota</taxon>
        <taxon>Flavobacteriia</taxon>
        <taxon>Flavobacteriales</taxon>
        <taxon>Flavobacteriaceae</taxon>
        <taxon>Nonlabens</taxon>
    </lineage>
</organism>
<proteinExistence type="predicted"/>
<dbReference type="InterPro" id="IPR051199">
    <property type="entry name" value="LPS_LOS_Heptosyltrfase"/>
</dbReference>
<dbReference type="Gene3D" id="3.40.50.2000">
    <property type="entry name" value="Glycogen Phosphorylase B"/>
    <property type="match status" value="2"/>
</dbReference>
<dbReference type="Proteomes" id="UP000029647">
    <property type="component" value="Unassembled WGS sequence"/>
</dbReference>
<dbReference type="InterPro" id="IPR002201">
    <property type="entry name" value="Glyco_trans_9"/>
</dbReference>
<evidence type="ECO:0000256" key="2">
    <source>
        <dbReference type="ARBA" id="ARBA00022679"/>
    </source>
</evidence>
<dbReference type="GO" id="GO:0005829">
    <property type="term" value="C:cytosol"/>
    <property type="evidence" value="ECO:0007669"/>
    <property type="project" value="TreeGrafter"/>
</dbReference>
<comment type="caution">
    <text evidence="3">The sequence shown here is derived from an EMBL/GenBank/DDBJ whole genome shotgun (WGS) entry which is preliminary data.</text>
</comment>